<organism evidence="2 3">
    <name type="scientific">Ignatzschineria rhizosphaerae</name>
    <dbReference type="NCBI Taxonomy" id="2923279"/>
    <lineage>
        <taxon>Bacteria</taxon>
        <taxon>Pseudomonadati</taxon>
        <taxon>Pseudomonadota</taxon>
        <taxon>Gammaproteobacteria</taxon>
        <taxon>Cardiobacteriales</taxon>
        <taxon>Ignatzschineriaceae</taxon>
        <taxon>Ignatzschineria</taxon>
    </lineage>
</organism>
<reference evidence="2 3" key="1">
    <citation type="submission" date="2022-03" db="EMBL/GenBank/DDBJ databases">
        <title>Ignatzschineria rhizosphaerae HR5S32.</title>
        <authorList>
            <person name="Sun J.Q."/>
            <person name="Feng J.Y."/>
        </authorList>
    </citation>
    <scope>NUCLEOTIDE SEQUENCE [LARGE SCALE GENOMIC DNA]</scope>
    <source>
        <strain evidence="2 3">HR5S32</strain>
    </source>
</reference>
<dbReference type="Gene3D" id="3.90.550.20">
    <property type="match status" value="1"/>
</dbReference>
<dbReference type="InterPro" id="IPR007577">
    <property type="entry name" value="GlycoTrfase_DXD_sugar-bd_CS"/>
</dbReference>
<accession>A0ABY3X559</accession>
<dbReference type="RefSeq" id="WP_242149221.1">
    <property type="nucleotide sequence ID" value="NZ_CP093379.1"/>
</dbReference>
<dbReference type="Pfam" id="PF04488">
    <property type="entry name" value="Gly_transf_sug"/>
    <property type="match status" value="1"/>
</dbReference>
<dbReference type="PANTHER" id="PTHR32385:SF15">
    <property type="entry name" value="INOSITOL PHOSPHOCERAMIDE MANNOSYLTRANSFERASE 1"/>
    <property type="match status" value="1"/>
</dbReference>
<protein>
    <recommendedName>
        <fullName evidence="4">Mannosyltransferase</fullName>
    </recommendedName>
</protein>
<sequence length="258" mass="30558">MKIPKILGHIWIGPHPAPSQWLNTWKEKHPDWTYRLYDNDFLQSFNFRNKNLIDTYIHLELYAGAADLMRYEILYEFGGFIPEADSICYLNTEELFTKPQAYTVYENEFLRGKLVSPILACEPKNIFVKQLIDELSQLDPQDLGEPWKTTGNLFVAKMIEKYNPDITIFPSHYFIPVHFDGMVYTGSDKIYCQQLFGTTRTAYQAKKQKQNFIQKFRSRSERARKRDIAKQREQLFQKQTLKHLENFNIDFSTRNKSS</sequence>
<dbReference type="SUPFAM" id="SSF53448">
    <property type="entry name" value="Nucleotide-diphospho-sugar transferases"/>
    <property type="match status" value="1"/>
</dbReference>
<evidence type="ECO:0000256" key="1">
    <source>
        <dbReference type="ARBA" id="ARBA00022679"/>
    </source>
</evidence>
<dbReference type="Proteomes" id="UP000829542">
    <property type="component" value="Chromosome"/>
</dbReference>
<dbReference type="InterPro" id="IPR029044">
    <property type="entry name" value="Nucleotide-diphossugar_trans"/>
</dbReference>
<evidence type="ECO:0000313" key="3">
    <source>
        <dbReference type="Proteomes" id="UP000829542"/>
    </source>
</evidence>
<dbReference type="InterPro" id="IPR051706">
    <property type="entry name" value="Glycosyltransferase_domain"/>
</dbReference>
<evidence type="ECO:0000313" key="2">
    <source>
        <dbReference type="EMBL" id="UNM96187.1"/>
    </source>
</evidence>
<name>A0ABY3X559_9GAMM</name>
<keyword evidence="1" id="KW-0808">Transferase</keyword>
<proteinExistence type="predicted"/>
<dbReference type="PANTHER" id="PTHR32385">
    <property type="entry name" value="MANNOSYL PHOSPHORYLINOSITOL CERAMIDE SYNTHASE"/>
    <property type="match status" value="1"/>
</dbReference>
<dbReference type="EMBL" id="CP093379">
    <property type="protein sequence ID" value="UNM96187.1"/>
    <property type="molecule type" value="Genomic_DNA"/>
</dbReference>
<evidence type="ECO:0008006" key="4">
    <source>
        <dbReference type="Google" id="ProtNLM"/>
    </source>
</evidence>
<keyword evidence="3" id="KW-1185">Reference proteome</keyword>
<gene>
    <name evidence="2" type="ORF">MMG00_13465</name>
</gene>